<dbReference type="OrthoDB" id="6288933at2759"/>
<evidence type="ECO:0000256" key="2">
    <source>
        <dbReference type="SAM" id="MobiDB-lite"/>
    </source>
</evidence>
<dbReference type="Proteomes" id="UP000311919">
    <property type="component" value="Unassembled WGS sequence"/>
</dbReference>
<feature type="compositionally biased region" description="Basic residues" evidence="2">
    <location>
        <begin position="560"/>
        <end position="572"/>
    </location>
</feature>
<reference evidence="4 5" key="1">
    <citation type="submission" date="2019-03" db="EMBL/GenBank/DDBJ databases">
        <title>An improved genome assembly of the fluke Schistosoma japonicum.</title>
        <authorList>
            <person name="Hu W."/>
            <person name="Luo F."/>
            <person name="Yin M."/>
            <person name="Mo X."/>
            <person name="Sun C."/>
            <person name="Wu Q."/>
            <person name="Zhu B."/>
            <person name="Xiang M."/>
            <person name="Wang J."/>
            <person name="Wang Y."/>
            <person name="Zhang T."/>
            <person name="Xu B."/>
            <person name="Zheng H."/>
            <person name="Feng Z."/>
        </authorList>
    </citation>
    <scope>NUCLEOTIDE SEQUENCE [LARGE SCALE GENOMIC DNA]</scope>
    <source>
        <strain evidence="4">HuSjv2</strain>
        <tissue evidence="4">Worms</tissue>
    </source>
</reference>
<evidence type="ECO:0000256" key="3">
    <source>
        <dbReference type="SAM" id="Phobius"/>
    </source>
</evidence>
<feature type="compositionally biased region" description="Low complexity" evidence="2">
    <location>
        <begin position="581"/>
        <end position="592"/>
    </location>
</feature>
<feature type="transmembrane region" description="Helical" evidence="3">
    <location>
        <begin position="1396"/>
        <end position="1420"/>
    </location>
</feature>
<feature type="compositionally biased region" description="Polar residues" evidence="2">
    <location>
        <begin position="1172"/>
        <end position="1186"/>
    </location>
</feature>
<dbReference type="EMBL" id="SKCS01000109">
    <property type="protein sequence ID" value="TNN16579.1"/>
    <property type="molecule type" value="Genomic_DNA"/>
</dbReference>
<keyword evidence="3" id="KW-1133">Transmembrane helix</keyword>
<feature type="compositionally biased region" description="Polar residues" evidence="2">
    <location>
        <begin position="866"/>
        <end position="884"/>
    </location>
</feature>
<keyword evidence="1" id="KW-0175">Coiled coil</keyword>
<organism evidence="4 5">
    <name type="scientific">Schistosoma japonicum</name>
    <name type="common">Blood fluke</name>
    <dbReference type="NCBI Taxonomy" id="6182"/>
    <lineage>
        <taxon>Eukaryota</taxon>
        <taxon>Metazoa</taxon>
        <taxon>Spiralia</taxon>
        <taxon>Lophotrochozoa</taxon>
        <taxon>Platyhelminthes</taxon>
        <taxon>Trematoda</taxon>
        <taxon>Digenea</taxon>
        <taxon>Strigeidida</taxon>
        <taxon>Schistosomatoidea</taxon>
        <taxon>Schistosomatidae</taxon>
        <taxon>Schistosoma</taxon>
    </lineage>
</organism>
<evidence type="ECO:0000313" key="4">
    <source>
        <dbReference type="EMBL" id="TNN16579.1"/>
    </source>
</evidence>
<keyword evidence="3" id="KW-0812">Transmembrane</keyword>
<feature type="coiled-coil region" evidence="1">
    <location>
        <begin position="1217"/>
        <end position="1266"/>
    </location>
</feature>
<keyword evidence="5" id="KW-1185">Reference proteome</keyword>
<keyword evidence="3" id="KW-0472">Membrane</keyword>
<accession>A0A4Z2DJC9</accession>
<evidence type="ECO:0008006" key="6">
    <source>
        <dbReference type="Google" id="ProtNLM"/>
    </source>
</evidence>
<feature type="region of interest" description="Disordered" evidence="2">
    <location>
        <begin position="1051"/>
        <end position="1075"/>
    </location>
</feature>
<sequence length="1456" mass="166701">MCILSPNVVKRKIQCLIDELEKLRNILSAFEDNTNEMKAFRDQLCVAVPQLTGYHLFNLTKAVDELEIWAIPVEKRHPELGEYIRHAGQRLMELETCLEHSREAASILIFFECDSQFWSTSLPSLPGKNDSYHEVARERGLLLQSEFKNSAVAIKLNTAWVKLTQLGDRLGRIQAGKTFTEIYQCHHYNSSSNFNEGNNNNNNNGIPINSMCSLCNHMSNLHSLISNLQSHLLSNRQNRLSNLLPIDIESFTLTSSSISSLSTYWSPIIKEYLSIICEIKSELDSFQPLSSMIECKIIHSSEYKSMNDLLNIWHCRLHDFLCLRSSNTSTSSTEISQTRWLTLFISLIQHNEIQVECLKSVFTSLLHDIENEDNEIMNIDLNVNNNVDDDDKKICLSQTIQDENHYLTNIRKNLPGRLTTASRSEYLNDLKSRLFSYDLYDQQTVSLSSHSCTTFQTEKTNWSSQTNITEIDKPCKLSTVATAYSVHLKTCEDNDKTSLNSDNQDKISCEEYLCSLPQNTTSNIVSSICSINKSLTQETDHTNISESKEDNNETNWITVRKGKTKKNRKRKFKNEELPKEQYNNSNNVQNNQPDRITSILGRIDNALLSDKVSESKVNDNGIELFNEQPNISVDSNSLTIDKTSPLSASLILPEEFGKITNHVVHRKNKVKSNNYLSSSSDHGDQMINLVSESTETNVNSGVKDNNELQVKLQLDEKLVQPNKSDDLSSWITLQSDSSTSVIDLNIVNGQNDEQSINGTLKSPQSNDKQMSIDFSPRKTVLLTDDYKTCPSDISSNVFISELTSSADKLYTMLKSEQDKQENKKNEQNWMNITTTVHNESTEFISKHNVDELQNLSCKIDSKDKSYQSQNYSENVQKSSSNIGNDNEETNHNIQLNNRWHHLPIRPDQYNELSVLNSENENISSEVPKSIRNELYSDRLENDLKVQPHTQTTVKTFTKVYNNNVNIDMNSSPSYISTSHEPTNYPHKLRSSKKKICKTNRQNGNNYQGKRILTDNLGGTIEINKSPIHGTIDQSEILTVEQPDILMKSKKHSEFDSDTTSYSPLAQETSTSKTPTTISLKPGSFEKYRTIFANNNTERSNSDLDKLDTLDHLQFDHRPNTQVIPTSTVLIDHAPSYDNKVKSCSTSHHPSVILTEHTNRNTCVPDKLEPTENGDSNSHPISNKSNNQEFDKSMVSLDGISHQVEYLNCTSTDTKCYVNNQEIQLKETSKHNQNTNEQYNENNLFANNFIKQREHNYQKDIKNANNDSYDQNVTRHRYHDQHSRQHHLQPEHAKHHQVCESENVHVLRRFPIIKQHKNNNNDMTNSEQIQSDIHYRVDSSPDIFNSEGLTNESVITNENSPKLKIEQVTSTNTTHEMDSNGRINTRTNRLQRRKCCRLLPCLLILLSLIFLFLLFLCIFILPDCSLILPWYKCNEKHLNGEWIYSPFVLYHVRNPPF</sequence>
<gene>
    <name evidence="4" type="ORF">EWB00_000252</name>
</gene>
<proteinExistence type="predicted"/>
<evidence type="ECO:0000313" key="5">
    <source>
        <dbReference type="Proteomes" id="UP000311919"/>
    </source>
</evidence>
<name>A0A4Z2DJC9_SCHJA</name>
<feature type="compositionally biased region" description="Basic and acidic residues" evidence="2">
    <location>
        <begin position="539"/>
        <end position="551"/>
    </location>
</feature>
<feature type="region of interest" description="Disordered" evidence="2">
    <location>
        <begin position="1155"/>
        <end position="1186"/>
    </location>
</feature>
<feature type="compositionally biased region" description="Polar residues" evidence="2">
    <location>
        <begin position="1057"/>
        <end position="1075"/>
    </location>
</feature>
<feature type="region of interest" description="Disordered" evidence="2">
    <location>
        <begin position="539"/>
        <end position="592"/>
    </location>
</feature>
<protein>
    <recommendedName>
        <fullName evidence="6">KASH domain-containing protein</fullName>
    </recommendedName>
</protein>
<feature type="region of interest" description="Disordered" evidence="2">
    <location>
        <begin position="864"/>
        <end position="888"/>
    </location>
</feature>
<comment type="caution">
    <text evidence="4">The sequence shown here is derived from an EMBL/GenBank/DDBJ whole genome shotgun (WGS) entry which is preliminary data.</text>
</comment>
<evidence type="ECO:0000256" key="1">
    <source>
        <dbReference type="SAM" id="Coils"/>
    </source>
</evidence>